<reference evidence="4" key="1">
    <citation type="submission" date="2022-11" db="UniProtKB">
        <authorList>
            <consortium name="WormBaseParasite"/>
        </authorList>
    </citation>
    <scope>IDENTIFICATION</scope>
</reference>
<keyword evidence="1" id="KW-0472">Membrane</keyword>
<evidence type="ECO:0000313" key="3">
    <source>
        <dbReference type="Proteomes" id="UP000887574"/>
    </source>
</evidence>
<dbReference type="Proteomes" id="UP000887574">
    <property type="component" value="Unplaced"/>
</dbReference>
<dbReference type="AlphaFoldDB" id="A0A915ES36"/>
<accession>A0A915ES36</accession>
<keyword evidence="1" id="KW-0812">Transmembrane</keyword>
<feature type="signal peptide" evidence="2">
    <location>
        <begin position="1"/>
        <end position="17"/>
    </location>
</feature>
<organism evidence="3 4">
    <name type="scientific">Ditylenchus dipsaci</name>
    <dbReference type="NCBI Taxonomy" id="166011"/>
    <lineage>
        <taxon>Eukaryota</taxon>
        <taxon>Metazoa</taxon>
        <taxon>Ecdysozoa</taxon>
        <taxon>Nematoda</taxon>
        <taxon>Chromadorea</taxon>
        <taxon>Rhabditida</taxon>
        <taxon>Tylenchina</taxon>
        <taxon>Tylenchomorpha</taxon>
        <taxon>Sphaerularioidea</taxon>
        <taxon>Anguinidae</taxon>
        <taxon>Anguininae</taxon>
        <taxon>Ditylenchus</taxon>
    </lineage>
</organism>
<feature type="transmembrane region" description="Helical" evidence="1">
    <location>
        <begin position="30"/>
        <end position="54"/>
    </location>
</feature>
<dbReference type="WBParaSite" id="jg8730">
    <property type="protein sequence ID" value="jg8730"/>
    <property type="gene ID" value="jg8730"/>
</dbReference>
<protein>
    <submittedName>
        <fullName evidence="4">7TM GPCR serpentine receptor class x (Srx) domain-containing protein</fullName>
    </submittedName>
</protein>
<evidence type="ECO:0000313" key="4">
    <source>
        <dbReference type="WBParaSite" id="jg8730"/>
    </source>
</evidence>
<proteinExistence type="predicted"/>
<evidence type="ECO:0000256" key="1">
    <source>
        <dbReference type="SAM" id="Phobius"/>
    </source>
</evidence>
<dbReference type="InterPro" id="IPR019425">
    <property type="entry name" value="7TM_GPCR_serpentine_rcpt_Srt"/>
</dbReference>
<keyword evidence="3" id="KW-1185">Reference proteome</keyword>
<keyword evidence="2" id="KW-0732">Signal</keyword>
<dbReference type="PANTHER" id="PTHR23021">
    <property type="entry name" value="SERPENTINE RECEPTOR, CLASS T"/>
    <property type="match status" value="1"/>
</dbReference>
<keyword evidence="1" id="KW-1133">Transmembrane helix</keyword>
<name>A0A915ES36_9BILA</name>
<evidence type="ECO:0000256" key="2">
    <source>
        <dbReference type="SAM" id="SignalP"/>
    </source>
</evidence>
<dbReference type="PANTHER" id="PTHR23021:SF11">
    <property type="entry name" value="SERPENTINE RECEPTOR, CLASS T"/>
    <property type="match status" value="1"/>
</dbReference>
<dbReference type="SUPFAM" id="SSF81321">
    <property type="entry name" value="Family A G protein-coupled receptor-like"/>
    <property type="match status" value="1"/>
</dbReference>
<dbReference type="Pfam" id="PF10321">
    <property type="entry name" value="7TM_GPCR_Srt"/>
    <property type="match status" value="1"/>
</dbReference>
<feature type="chain" id="PRO_5037732127" evidence="2">
    <location>
        <begin position="18"/>
        <end position="100"/>
    </location>
</feature>
<sequence length="100" mass="11698">MIFLQVLIISIAHAISAGFYMYENYYPVSQGVIFFVTYCWICTHGMPCIIYLSLNKTIRKECWHMFRNRFQHSGSYQSRITPHESTLTGKLTVVRPSLKI</sequence>